<protein>
    <submittedName>
        <fullName evidence="1">Uncharacterized protein</fullName>
    </submittedName>
</protein>
<keyword evidence="2" id="KW-1185">Reference proteome</keyword>
<sequence length="62" mass="6787">MVFRPPFCLLTGIRIQYHFPESSNGYAEKTDRMQVNHTAAAALLHGCHIPAATAAGTMVLRC</sequence>
<reference evidence="1" key="1">
    <citation type="submission" date="2020-05" db="EMBL/GenBank/DDBJ databases">
        <title>Chitinophaga laudate sp. nov., isolated from a tropical peat swamp.</title>
        <authorList>
            <person name="Goh C.B.S."/>
            <person name="Lee M.S."/>
            <person name="Parimannan S."/>
            <person name="Pasbakhsh P."/>
            <person name="Yule C.M."/>
            <person name="Rajandas H."/>
            <person name="Loke S."/>
            <person name="Croft L."/>
            <person name="Tan J.B.L."/>
        </authorList>
    </citation>
    <scope>NUCLEOTIDE SEQUENCE</scope>
    <source>
        <strain evidence="1">Mgbs1</strain>
    </source>
</reference>
<proteinExistence type="predicted"/>
<evidence type="ECO:0000313" key="1">
    <source>
        <dbReference type="EMBL" id="NSL89953.1"/>
    </source>
</evidence>
<name>A0A433W8X4_9BACT</name>
<organism evidence="1 2">
    <name type="scientific">Chitinophaga solisilvae</name>
    <dbReference type="NCBI Taxonomy" id="1233460"/>
    <lineage>
        <taxon>Bacteria</taxon>
        <taxon>Pseudomonadati</taxon>
        <taxon>Bacteroidota</taxon>
        <taxon>Chitinophagia</taxon>
        <taxon>Chitinophagales</taxon>
        <taxon>Chitinophagaceae</taxon>
        <taxon>Chitinophaga</taxon>
    </lineage>
</organism>
<accession>A0A433W8X4</accession>
<comment type="caution">
    <text evidence="1">The sequence shown here is derived from an EMBL/GenBank/DDBJ whole genome shotgun (WGS) entry which is preliminary data.</text>
</comment>
<gene>
    <name evidence="1" type="ORF">ECE50_024140</name>
</gene>
<dbReference type="AlphaFoldDB" id="A0A433W8X4"/>
<dbReference type="EMBL" id="RIAR02000001">
    <property type="protein sequence ID" value="NSL89953.1"/>
    <property type="molecule type" value="Genomic_DNA"/>
</dbReference>
<dbReference type="Proteomes" id="UP000281028">
    <property type="component" value="Unassembled WGS sequence"/>
</dbReference>
<evidence type="ECO:0000313" key="2">
    <source>
        <dbReference type="Proteomes" id="UP000281028"/>
    </source>
</evidence>